<dbReference type="AlphaFoldDB" id="A0A7D5P9Z1"/>
<dbReference type="KEGG" id="hpel:HZS54_15810"/>
<gene>
    <name evidence="2" type="ORF">HZS54_15810</name>
</gene>
<evidence type="ECO:0000256" key="1">
    <source>
        <dbReference type="SAM" id="MobiDB-lite"/>
    </source>
</evidence>
<evidence type="ECO:0000313" key="3">
    <source>
        <dbReference type="Proteomes" id="UP000509346"/>
    </source>
</evidence>
<organism evidence="2 3">
    <name type="scientific">Halosimplex pelagicum</name>
    <dbReference type="NCBI Taxonomy" id="869886"/>
    <lineage>
        <taxon>Archaea</taxon>
        <taxon>Methanobacteriati</taxon>
        <taxon>Methanobacteriota</taxon>
        <taxon>Stenosarchaea group</taxon>
        <taxon>Halobacteria</taxon>
        <taxon>Halobacteriales</taxon>
        <taxon>Haloarculaceae</taxon>
        <taxon>Halosimplex</taxon>
    </lineage>
</organism>
<feature type="region of interest" description="Disordered" evidence="1">
    <location>
        <begin position="240"/>
        <end position="262"/>
    </location>
</feature>
<dbReference type="Proteomes" id="UP000509346">
    <property type="component" value="Chromosome"/>
</dbReference>
<accession>A0A7D5P9Z1</accession>
<name>A0A7D5P9Z1_9EURY</name>
<evidence type="ECO:0000313" key="2">
    <source>
        <dbReference type="EMBL" id="QLH83001.1"/>
    </source>
</evidence>
<sequence length="391" mass="44248">MTDAAIPVTQSAVERITEQYLQTLGCTIKKQDNQWVITSPDSAHSELLTDGLTLVCGDEDDVDGRDNVEPLHPESAFFQRILSQASERCPTGKIATNSAGNDIRIPEWLRQSDVEVSDADFTPYYDRTAVVILYQVTIETVSEYQSEFLRAVALDVRSEEFLPPLEQTFLELTSLDGATVTSDQMEIDPTDARELLDTANERLIERIDETIDDIHHEASRAADAEVEEYRQMQQQRIQELQEKRSNLSSKVDELSGRIDSSEEAERVEALKKRKELKSDLQDVDAELKDVRQRRDQGFRERQSEIRERHALDVRTKPVTLTEVEYERGEVEFELIMGEHRRTVTVGYGSGVGVTEAVECVSCNEKFSDHTHLGSITRGLKCEDCVCSQAGE</sequence>
<dbReference type="GeneID" id="56084085"/>
<dbReference type="EMBL" id="CP058909">
    <property type="protein sequence ID" value="QLH83001.1"/>
    <property type="molecule type" value="Genomic_DNA"/>
</dbReference>
<dbReference type="RefSeq" id="WP_179918059.1">
    <property type="nucleotide sequence ID" value="NZ_CP058909.1"/>
</dbReference>
<keyword evidence="3" id="KW-1185">Reference proteome</keyword>
<reference evidence="2 3" key="1">
    <citation type="submission" date="2020-07" db="EMBL/GenBank/DDBJ databases">
        <title>Halosimplex litoreum sp. nov. and Halosimplex rubrum sp. nov., isolated from different salt environments.</title>
        <authorList>
            <person name="Cui H."/>
        </authorList>
    </citation>
    <scope>NUCLEOTIDE SEQUENCE [LARGE SCALE GENOMIC DNA]</scope>
    <source>
        <strain evidence="2 3">R2</strain>
    </source>
</reference>
<protein>
    <submittedName>
        <fullName evidence="2">Uncharacterized protein</fullName>
    </submittedName>
</protein>
<dbReference type="OrthoDB" id="162956at2157"/>
<proteinExistence type="predicted"/>